<reference evidence="4" key="1">
    <citation type="submission" date="2017-02" db="UniProtKB">
        <authorList>
            <consortium name="WormBaseParasite"/>
        </authorList>
    </citation>
    <scope>IDENTIFICATION</scope>
</reference>
<evidence type="ECO:0000313" key="3">
    <source>
        <dbReference type="Proteomes" id="UP000282613"/>
    </source>
</evidence>
<evidence type="ECO:0000256" key="1">
    <source>
        <dbReference type="SAM" id="MobiDB-lite"/>
    </source>
</evidence>
<protein>
    <submittedName>
        <fullName evidence="2 4">Uncharacterized protein</fullName>
    </submittedName>
</protein>
<proteinExistence type="predicted"/>
<feature type="region of interest" description="Disordered" evidence="1">
    <location>
        <begin position="63"/>
        <end position="90"/>
    </location>
</feature>
<name>A0A0R3VZT8_TAEAS</name>
<keyword evidence="3" id="KW-1185">Reference proteome</keyword>
<sequence length="136" mass="13979">MKRKLNPVQQRVEVAGLASTVDIDDGTDFELSTALMHPPPLQPAASSALSTTVHQDLPIVAKANEPLRGTSGAPLTVRSSPSQSVLSSTSASTTTTSTMAYLHQQCCNASQYSAAVVQCVAPAGVLSQVAKTVATG</sequence>
<dbReference type="OrthoDB" id="10443795at2759"/>
<dbReference type="EMBL" id="UYRS01004168">
    <property type="protein sequence ID" value="VDK26643.1"/>
    <property type="molecule type" value="Genomic_DNA"/>
</dbReference>
<feature type="compositionally biased region" description="Low complexity" evidence="1">
    <location>
        <begin position="79"/>
        <end position="90"/>
    </location>
</feature>
<evidence type="ECO:0000313" key="4">
    <source>
        <dbReference type="WBParaSite" id="TASK_0000293201-mRNA-1"/>
    </source>
</evidence>
<gene>
    <name evidence="2" type="ORF">TASK_LOCUS2933</name>
</gene>
<reference evidence="2 3" key="2">
    <citation type="submission" date="2018-11" db="EMBL/GenBank/DDBJ databases">
        <authorList>
            <consortium name="Pathogen Informatics"/>
        </authorList>
    </citation>
    <scope>NUCLEOTIDE SEQUENCE [LARGE SCALE GENOMIC DNA]</scope>
</reference>
<organism evidence="4">
    <name type="scientific">Taenia asiatica</name>
    <name type="common">Asian tapeworm</name>
    <dbReference type="NCBI Taxonomy" id="60517"/>
    <lineage>
        <taxon>Eukaryota</taxon>
        <taxon>Metazoa</taxon>
        <taxon>Spiralia</taxon>
        <taxon>Lophotrochozoa</taxon>
        <taxon>Platyhelminthes</taxon>
        <taxon>Cestoda</taxon>
        <taxon>Eucestoda</taxon>
        <taxon>Cyclophyllidea</taxon>
        <taxon>Taeniidae</taxon>
        <taxon>Taenia</taxon>
    </lineage>
</organism>
<dbReference type="Proteomes" id="UP000282613">
    <property type="component" value="Unassembled WGS sequence"/>
</dbReference>
<dbReference type="WBParaSite" id="TASK_0000293201-mRNA-1">
    <property type="protein sequence ID" value="TASK_0000293201-mRNA-1"/>
    <property type="gene ID" value="TASK_0000293201"/>
</dbReference>
<evidence type="ECO:0000313" key="2">
    <source>
        <dbReference type="EMBL" id="VDK26643.1"/>
    </source>
</evidence>
<dbReference type="AlphaFoldDB" id="A0A0R3VZT8"/>
<accession>A0A0R3VZT8</accession>